<comment type="function">
    <text evidence="2">May bind and stabilize microtubules during myotubes formation.</text>
</comment>
<keyword evidence="12" id="KW-0221">Differentiation</keyword>
<dbReference type="PROSITE" id="PS50119">
    <property type="entry name" value="ZF_BBOX"/>
    <property type="match status" value="1"/>
</dbReference>
<evidence type="ECO:0000259" key="19">
    <source>
        <dbReference type="PROSITE" id="PS50089"/>
    </source>
</evidence>
<dbReference type="InterPro" id="IPR013083">
    <property type="entry name" value="Znf_RING/FYVE/PHD"/>
</dbReference>
<dbReference type="Gene3D" id="1.20.5.170">
    <property type="match status" value="1"/>
</dbReference>
<feature type="region of interest" description="Disordered" evidence="18">
    <location>
        <begin position="319"/>
        <end position="361"/>
    </location>
</feature>
<dbReference type="Gene3D" id="3.30.160.60">
    <property type="entry name" value="Classic Zinc Finger"/>
    <property type="match status" value="1"/>
</dbReference>
<dbReference type="GO" id="GO:0008270">
    <property type="term" value="F:zinc ion binding"/>
    <property type="evidence" value="ECO:0007669"/>
    <property type="project" value="UniProtKB-KW"/>
</dbReference>
<dbReference type="InterPro" id="IPR017907">
    <property type="entry name" value="Znf_RING_CS"/>
</dbReference>
<dbReference type="GO" id="GO:0070507">
    <property type="term" value="P:regulation of microtubule cytoskeleton organization"/>
    <property type="evidence" value="ECO:0007669"/>
    <property type="project" value="TreeGrafter"/>
</dbReference>
<evidence type="ECO:0000256" key="5">
    <source>
        <dbReference type="ARBA" id="ARBA00012483"/>
    </source>
</evidence>
<protein>
    <recommendedName>
        <fullName evidence="6">Tripartite motif-containing protein 54</fullName>
        <ecNumber evidence="5">2.3.2.27</ecNumber>
    </recommendedName>
</protein>
<organism evidence="22 23">
    <name type="scientific">Petromyzon marinus</name>
    <name type="common">Sea lamprey</name>
    <dbReference type="NCBI Taxonomy" id="7757"/>
    <lineage>
        <taxon>Eukaryota</taxon>
        <taxon>Metazoa</taxon>
        <taxon>Chordata</taxon>
        <taxon>Craniata</taxon>
        <taxon>Vertebrata</taxon>
        <taxon>Cyclostomata</taxon>
        <taxon>Hyperoartia</taxon>
        <taxon>Petromyzontiformes</taxon>
        <taxon>Petromyzontidae</taxon>
        <taxon>Petromyzon</taxon>
    </lineage>
</organism>
<dbReference type="GO" id="GO:0005634">
    <property type="term" value="C:nucleus"/>
    <property type="evidence" value="ECO:0007669"/>
    <property type="project" value="UniProtKB-SubCell"/>
</dbReference>
<dbReference type="SMART" id="SM00184">
    <property type="entry name" value="RING"/>
    <property type="match status" value="1"/>
</dbReference>
<keyword evidence="13" id="KW-0862">Zinc</keyword>
<dbReference type="PANTHER" id="PTHR24099:SF17">
    <property type="entry name" value="TRIPARTITE MOTIF CONTAINING 55"/>
    <property type="match status" value="1"/>
</dbReference>
<evidence type="ECO:0000256" key="1">
    <source>
        <dbReference type="ARBA" id="ARBA00000900"/>
    </source>
</evidence>
<dbReference type="InterPro" id="IPR017903">
    <property type="entry name" value="COS_domain"/>
</dbReference>
<feature type="domain" description="B box-type" evidence="20">
    <location>
        <begin position="114"/>
        <end position="156"/>
    </location>
</feature>
<comment type="subcellular location">
    <subcellularLocation>
        <location evidence="4">Cytoplasm</location>
    </subcellularLocation>
    <subcellularLocation>
        <location evidence="3">Nucleus</location>
    </subcellularLocation>
</comment>
<dbReference type="EC" id="2.3.2.27" evidence="5"/>
<evidence type="ECO:0000256" key="10">
    <source>
        <dbReference type="ARBA" id="ARBA00022723"/>
    </source>
</evidence>
<name>A0AAJ7WUL7_PETMA</name>
<evidence type="ECO:0000256" key="18">
    <source>
        <dbReference type="SAM" id="MobiDB-lite"/>
    </source>
</evidence>
<dbReference type="PROSITE" id="PS00518">
    <property type="entry name" value="ZF_RING_1"/>
    <property type="match status" value="1"/>
</dbReference>
<sequence length="361" mass="40653">MEYSSLLKPTENLENLERQLMCPICLEVFSKPVVILPCQHNLCRKCANDVFQAANPFMVTRGNTVTSGGRFRCPSCRHEVVLDRHGVYGLQRNLLVENIIDIYKTESTRPVKKVDHPMCVEHAEEKINIFCLTCSMPTCSLCKVFGAHKDCQVAPLGSVYKSHKNDLSDSISRLVASNDRVQLMISEMEHSCKVIDENSRVQKQMLCEQFDGVYAALEERKQEMLMVISQEQEDKNQHVRDLIKQYNEHLQSASKLVETAFQAMEEPEAAAFLQSASALQKSVVDATKGSDMPKMEMGYENMNHFLVDLDNVQEAVRGIDFGKDAEDEDEEEDEEGEEVAESEEGNSDSSDADGEAHTTGR</sequence>
<dbReference type="PROSITE" id="PS51262">
    <property type="entry name" value="COS"/>
    <property type="match status" value="1"/>
</dbReference>
<feature type="domain" description="COS" evidence="21">
    <location>
        <begin position="264"/>
        <end position="322"/>
    </location>
</feature>
<evidence type="ECO:0000256" key="11">
    <source>
        <dbReference type="ARBA" id="ARBA00022771"/>
    </source>
</evidence>
<evidence type="ECO:0000256" key="12">
    <source>
        <dbReference type="ARBA" id="ARBA00022782"/>
    </source>
</evidence>
<reference evidence="23" key="1">
    <citation type="submission" date="2025-08" db="UniProtKB">
        <authorList>
            <consortium name="RefSeq"/>
        </authorList>
    </citation>
    <scope>IDENTIFICATION</scope>
    <source>
        <tissue evidence="23">Sperm</tissue>
    </source>
</reference>
<dbReference type="InterPro" id="IPR001841">
    <property type="entry name" value="Znf_RING"/>
</dbReference>
<keyword evidence="11 17" id="KW-0863">Zinc-finger</keyword>
<feature type="domain" description="RING-type" evidence="19">
    <location>
        <begin position="22"/>
        <end position="77"/>
    </location>
</feature>
<comment type="catalytic activity">
    <reaction evidence="1">
        <text>S-ubiquitinyl-[E2 ubiquitin-conjugating enzyme]-L-cysteine + [acceptor protein]-L-lysine = [E2 ubiquitin-conjugating enzyme]-L-cysteine + N(6)-ubiquitinyl-[acceptor protein]-L-lysine.</text>
        <dbReference type="EC" id="2.3.2.27"/>
    </reaction>
</comment>
<dbReference type="SUPFAM" id="SSF57850">
    <property type="entry name" value="RING/U-box"/>
    <property type="match status" value="1"/>
</dbReference>
<keyword evidence="16" id="KW-0539">Nucleus</keyword>
<keyword evidence="7" id="KW-0963">Cytoplasm</keyword>
<evidence type="ECO:0000256" key="17">
    <source>
        <dbReference type="PROSITE-ProRule" id="PRU00024"/>
    </source>
</evidence>
<dbReference type="Proteomes" id="UP001318040">
    <property type="component" value="Chromosome 15"/>
</dbReference>
<evidence type="ECO:0000256" key="2">
    <source>
        <dbReference type="ARBA" id="ARBA00003888"/>
    </source>
</evidence>
<dbReference type="InterPro" id="IPR050617">
    <property type="entry name" value="E3_ligase_FN3/SPRY"/>
</dbReference>
<dbReference type="PROSITE" id="PS50089">
    <property type="entry name" value="ZF_RING_2"/>
    <property type="match status" value="1"/>
</dbReference>
<keyword evidence="9" id="KW-0493">Microtubule</keyword>
<dbReference type="SMART" id="SM00336">
    <property type="entry name" value="BBOX"/>
    <property type="match status" value="1"/>
</dbReference>
<keyword evidence="10" id="KW-0479">Metal-binding</keyword>
<keyword evidence="14" id="KW-0175">Coiled coil</keyword>
<dbReference type="RefSeq" id="XP_032810575.1">
    <property type="nucleotide sequence ID" value="XM_032954684.1"/>
</dbReference>
<evidence type="ECO:0000313" key="22">
    <source>
        <dbReference type="Proteomes" id="UP001318040"/>
    </source>
</evidence>
<dbReference type="KEGG" id="pmrn:116942593"/>
<dbReference type="PANTHER" id="PTHR24099">
    <property type="entry name" value="E3 UBIQUITIN-PROTEIN LIGASE TRIM36-RELATED"/>
    <property type="match status" value="1"/>
</dbReference>
<proteinExistence type="predicted"/>
<dbReference type="InterPro" id="IPR033492">
    <property type="entry name" value="Trim54_Bbox2_Zfn"/>
</dbReference>
<evidence type="ECO:0000259" key="20">
    <source>
        <dbReference type="PROSITE" id="PS50119"/>
    </source>
</evidence>
<dbReference type="CDD" id="cd19833">
    <property type="entry name" value="Bbox2_MuRF3_C-II"/>
    <property type="match status" value="1"/>
</dbReference>
<evidence type="ECO:0000256" key="3">
    <source>
        <dbReference type="ARBA" id="ARBA00004123"/>
    </source>
</evidence>
<evidence type="ECO:0000256" key="6">
    <source>
        <dbReference type="ARBA" id="ARBA00014725"/>
    </source>
</evidence>
<dbReference type="FunFam" id="3.30.40.10:FF:000014">
    <property type="entry name" value="probable E3 ubiquitin-protein ligase MID2"/>
    <property type="match status" value="1"/>
</dbReference>
<evidence type="ECO:0000259" key="21">
    <source>
        <dbReference type="PROSITE" id="PS51262"/>
    </source>
</evidence>
<dbReference type="Pfam" id="PF00643">
    <property type="entry name" value="zf-B_box"/>
    <property type="match status" value="1"/>
</dbReference>
<gene>
    <name evidence="23" type="primary">LOC116942593</name>
</gene>
<dbReference type="Pfam" id="PF13445">
    <property type="entry name" value="zf-RING_UBOX"/>
    <property type="match status" value="1"/>
</dbReference>
<dbReference type="AlphaFoldDB" id="A0AAJ7WUL7"/>
<evidence type="ECO:0000256" key="8">
    <source>
        <dbReference type="ARBA" id="ARBA00022679"/>
    </source>
</evidence>
<evidence type="ECO:0000256" key="14">
    <source>
        <dbReference type="ARBA" id="ARBA00023054"/>
    </source>
</evidence>
<keyword evidence="8" id="KW-0808">Transferase</keyword>
<evidence type="ECO:0000256" key="4">
    <source>
        <dbReference type="ARBA" id="ARBA00004496"/>
    </source>
</evidence>
<feature type="compositionally biased region" description="Acidic residues" evidence="18">
    <location>
        <begin position="325"/>
        <end position="353"/>
    </location>
</feature>
<dbReference type="InterPro" id="IPR000315">
    <property type="entry name" value="Znf_B-box"/>
</dbReference>
<dbReference type="SUPFAM" id="SSF57845">
    <property type="entry name" value="B-box zinc-binding domain"/>
    <property type="match status" value="1"/>
</dbReference>
<keyword evidence="22" id="KW-1185">Reference proteome</keyword>
<keyword evidence="15" id="KW-0514">Muscle protein</keyword>
<accession>A0AAJ7WUL7</accession>
<evidence type="ECO:0000256" key="13">
    <source>
        <dbReference type="ARBA" id="ARBA00022833"/>
    </source>
</evidence>
<dbReference type="GO" id="GO:0005874">
    <property type="term" value="C:microtubule"/>
    <property type="evidence" value="ECO:0007669"/>
    <property type="project" value="UniProtKB-KW"/>
</dbReference>
<dbReference type="InterPro" id="IPR027370">
    <property type="entry name" value="Znf-RING_euk"/>
</dbReference>
<evidence type="ECO:0000256" key="7">
    <source>
        <dbReference type="ARBA" id="ARBA00022490"/>
    </source>
</evidence>
<evidence type="ECO:0000256" key="9">
    <source>
        <dbReference type="ARBA" id="ARBA00022701"/>
    </source>
</evidence>
<dbReference type="CDD" id="cd16760">
    <property type="entry name" value="RING-HC_MuRF2"/>
    <property type="match status" value="1"/>
</dbReference>
<evidence type="ECO:0000256" key="15">
    <source>
        <dbReference type="ARBA" id="ARBA00023179"/>
    </source>
</evidence>
<dbReference type="GO" id="GO:0030154">
    <property type="term" value="P:cell differentiation"/>
    <property type="evidence" value="ECO:0007669"/>
    <property type="project" value="UniProtKB-KW"/>
</dbReference>
<dbReference type="GO" id="GO:0061630">
    <property type="term" value="F:ubiquitin protein ligase activity"/>
    <property type="evidence" value="ECO:0007669"/>
    <property type="project" value="UniProtKB-EC"/>
</dbReference>
<evidence type="ECO:0000256" key="16">
    <source>
        <dbReference type="ARBA" id="ARBA00023242"/>
    </source>
</evidence>
<dbReference type="GO" id="GO:0005737">
    <property type="term" value="C:cytoplasm"/>
    <property type="evidence" value="ECO:0007669"/>
    <property type="project" value="UniProtKB-SubCell"/>
</dbReference>
<dbReference type="Gene3D" id="3.30.40.10">
    <property type="entry name" value="Zinc/RING finger domain, C3HC4 (zinc finger)"/>
    <property type="match status" value="1"/>
</dbReference>
<evidence type="ECO:0000313" key="23">
    <source>
        <dbReference type="RefSeq" id="XP_032810575.1"/>
    </source>
</evidence>